<protein>
    <submittedName>
        <fullName evidence="2">Lipase</fullName>
    </submittedName>
</protein>
<evidence type="ECO:0000313" key="3">
    <source>
        <dbReference type="Proteomes" id="UP000006575"/>
    </source>
</evidence>
<dbReference type="EMBL" id="AM236080">
    <property type="protein sequence ID" value="CAK09145.1"/>
    <property type="molecule type" value="Genomic_DNA"/>
</dbReference>
<dbReference type="PANTHER" id="PTHR30383">
    <property type="entry name" value="THIOESTERASE 1/PROTEASE 1/LYSOPHOSPHOLIPASE L1"/>
    <property type="match status" value="1"/>
</dbReference>
<accession>Q1MD33</accession>
<dbReference type="SUPFAM" id="SSF52266">
    <property type="entry name" value="SGNH hydrolase"/>
    <property type="match status" value="1"/>
</dbReference>
<organism evidence="2 3">
    <name type="scientific">Rhizobium johnstonii (strain DSM 114642 / LMG 32736 / 3841)</name>
    <name type="common">Rhizobium leguminosarum bv. viciae</name>
    <dbReference type="NCBI Taxonomy" id="216596"/>
    <lineage>
        <taxon>Bacteria</taxon>
        <taxon>Pseudomonadati</taxon>
        <taxon>Pseudomonadota</taxon>
        <taxon>Alphaproteobacteria</taxon>
        <taxon>Hyphomicrobiales</taxon>
        <taxon>Rhizobiaceae</taxon>
        <taxon>Rhizobium/Agrobacterium group</taxon>
        <taxon>Rhizobium</taxon>
        <taxon>Rhizobium johnstonii</taxon>
    </lineage>
</organism>
<evidence type="ECO:0000313" key="2">
    <source>
        <dbReference type="EMBL" id="CAK09145.1"/>
    </source>
</evidence>
<dbReference type="AlphaFoldDB" id="Q1MD33"/>
<name>Q1MD33_RHIJ3</name>
<dbReference type="EnsemblBacteria" id="CAK09145">
    <property type="protein sequence ID" value="CAK09145"/>
    <property type="gene ID" value="RL3656"/>
</dbReference>
<feature type="transmembrane region" description="Helical" evidence="1">
    <location>
        <begin position="42"/>
        <end position="62"/>
    </location>
</feature>
<dbReference type="Proteomes" id="UP000006575">
    <property type="component" value="Chromosome"/>
</dbReference>
<sequence>MVSHCSNRHARPFHEIVSSLLQGLLMICLQFWRAVQTERRPAYGLVLFLACLLMLSAVRNGYADSPVSLKIVAFGTSLTARGGWQPALETELAACLQKPVKVESVAKSGETSLWALTQIDRVVAEQPDIILIELYANDATLHRFVSLAQSRKNIGDILDQLQQRLPQARIIVMAMNPFSGWRGLIRPFVDSYVSAHEAEAQKRGLEFVDHRPNWERLTPDDLATAIPDGVHPLPDMASKIIAPELVKRIAGNHCGE</sequence>
<dbReference type="InterPro" id="IPR051532">
    <property type="entry name" value="Ester_Hydrolysis_Enzymes"/>
</dbReference>
<keyword evidence="1" id="KW-0812">Transmembrane</keyword>
<dbReference type="Gene3D" id="3.40.50.1110">
    <property type="entry name" value="SGNH hydrolase"/>
    <property type="match status" value="1"/>
</dbReference>
<dbReference type="Pfam" id="PF00657">
    <property type="entry name" value="Lipase_GDSL"/>
    <property type="match status" value="1"/>
</dbReference>
<dbReference type="eggNOG" id="COG2755">
    <property type="taxonomic scope" value="Bacteria"/>
</dbReference>
<evidence type="ECO:0000256" key="1">
    <source>
        <dbReference type="SAM" id="Phobius"/>
    </source>
</evidence>
<dbReference type="HOGENOM" id="CLU_1199000_0_0_5"/>
<keyword evidence="1" id="KW-0472">Membrane</keyword>
<reference evidence="2 3" key="1">
    <citation type="journal article" date="2006" name="Genome Biol.">
        <title>The genome of Rhizobium leguminosarum has recognizable core and accessory components.</title>
        <authorList>
            <person name="Young J.W."/>
            <person name="Crossman L.C."/>
            <person name="Johnston A.W.B."/>
            <person name="Thomson N.R."/>
            <person name="Ghazoui Z.F."/>
            <person name="Hull K.H."/>
            <person name="Wexler M."/>
            <person name="Curson A.R.J."/>
            <person name="Todd J.D."/>
            <person name="Poole P.S."/>
            <person name="Mauchline T.H."/>
            <person name="East A.K."/>
            <person name="Quail M.A."/>
            <person name="Churcher C."/>
            <person name="Arrowsmith C."/>
            <person name="Cherevach A."/>
            <person name="Chillingworth T."/>
            <person name="Clarke K."/>
            <person name="Cronin A."/>
            <person name="Davis P."/>
            <person name="Fraser A."/>
            <person name="Hance Z."/>
            <person name="Hauser H."/>
            <person name="Jagels K."/>
            <person name="Moule S."/>
            <person name="Mungall K."/>
            <person name="Norbertczak H."/>
            <person name="Rabbinowitsch E."/>
            <person name="Sanders M."/>
            <person name="Simmonds M."/>
            <person name="Whitehead S."/>
            <person name="Parkhill J."/>
        </authorList>
    </citation>
    <scope>NUCLEOTIDE SEQUENCE [LARGE SCALE GENOMIC DNA]</scope>
    <source>
        <strain evidence="3">DSM 114642 / LMG 32736 / 3841</strain>
    </source>
</reference>
<dbReference type="GO" id="GO:0004622">
    <property type="term" value="F:phosphatidylcholine lysophospholipase activity"/>
    <property type="evidence" value="ECO:0007669"/>
    <property type="project" value="TreeGrafter"/>
</dbReference>
<dbReference type="InterPro" id="IPR001087">
    <property type="entry name" value="GDSL"/>
</dbReference>
<proteinExistence type="predicted"/>
<gene>
    <name evidence="2" type="ordered locus">RL3656</name>
</gene>
<keyword evidence="3" id="KW-1185">Reference proteome</keyword>
<keyword evidence="1" id="KW-1133">Transmembrane helix</keyword>
<dbReference type="KEGG" id="rle:RL3656"/>
<dbReference type="CDD" id="cd00229">
    <property type="entry name" value="SGNH_hydrolase"/>
    <property type="match status" value="1"/>
</dbReference>
<dbReference type="InterPro" id="IPR036514">
    <property type="entry name" value="SGNH_hydro_sf"/>
</dbReference>
<dbReference type="PANTHER" id="PTHR30383:SF5">
    <property type="entry name" value="SGNH HYDROLASE-TYPE ESTERASE DOMAIN-CONTAINING PROTEIN"/>
    <property type="match status" value="1"/>
</dbReference>